<proteinExistence type="predicted"/>
<comment type="caution">
    <text evidence="1">The sequence shown here is derived from an EMBL/GenBank/DDBJ whole genome shotgun (WGS) entry which is preliminary data.</text>
</comment>
<keyword evidence="2" id="KW-1185">Reference proteome</keyword>
<gene>
    <name evidence="1" type="ORF">ECRASSUSDP1_LOCUS15039</name>
</gene>
<organism evidence="1 2">
    <name type="scientific">Euplotes crassus</name>
    <dbReference type="NCBI Taxonomy" id="5936"/>
    <lineage>
        <taxon>Eukaryota</taxon>
        <taxon>Sar</taxon>
        <taxon>Alveolata</taxon>
        <taxon>Ciliophora</taxon>
        <taxon>Intramacronucleata</taxon>
        <taxon>Spirotrichea</taxon>
        <taxon>Hypotrichia</taxon>
        <taxon>Euplotida</taxon>
        <taxon>Euplotidae</taxon>
        <taxon>Moneuplotes</taxon>
    </lineage>
</organism>
<accession>A0AAD1XJA2</accession>
<name>A0AAD1XJA2_EUPCR</name>
<evidence type="ECO:0000313" key="2">
    <source>
        <dbReference type="Proteomes" id="UP001295684"/>
    </source>
</evidence>
<evidence type="ECO:0000313" key="1">
    <source>
        <dbReference type="EMBL" id="CAI2373693.1"/>
    </source>
</evidence>
<dbReference type="AlphaFoldDB" id="A0AAD1XJA2"/>
<reference evidence="1" key="1">
    <citation type="submission" date="2023-07" db="EMBL/GenBank/DDBJ databases">
        <authorList>
            <consortium name="AG Swart"/>
            <person name="Singh M."/>
            <person name="Singh A."/>
            <person name="Seah K."/>
            <person name="Emmerich C."/>
        </authorList>
    </citation>
    <scope>NUCLEOTIDE SEQUENCE</scope>
    <source>
        <strain evidence="1">DP1</strain>
    </source>
</reference>
<sequence length="90" mass="10225">MASNQFSLYQALILPLQAQLVKQCFISCLLDHQSLNFKYSQIQNSIIFSYFSRKSLTPCSHRLLFALAGLTRPVPALTREKPNRPVMGHS</sequence>
<dbReference type="Proteomes" id="UP001295684">
    <property type="component" value="Unassembled WGS sequence"/>
</dbReference>
<protein>
    <submittedName>
        <fullName evidence="1">Uncharacterized protein</fullName>
    </submittedName>
</protein>
<dbReference type="EMBL" id="CAMPGE010015050">
    <property type="protein sequence ID" value="CAI2373693.1"/>
    <property type="molecule type" value="Genomic_DNA"/>
</dbReference>